<feature type="compositionally biased region" description="Low complexity" evidence="5">
    <location>
        <begin position="341"/>
        <end position="353"/>
    </location>
</feature>
<evidence type="ECO:0000259" key="6">
    <source>
        <dbReference type="PROSITE" id="PS50137"/>
    </source>
</evidence>
<dbReference type="InterPro" id="IPR014720">
    <property type="entry name" value="dsRBD_dom"/>
</dbReference>
<dbReference type="EMBL" id="GDJX01004148">
    <property type="protein sequence ID" value="JAT63788.1"/>
    <property type="molecule type" value="Transcribed_RNA"/>
</dbReference>
<feature type="domain" description="DRBM" evidence="6">
    <location>
        <begin position="16"/>
        <end position="85"/>
    </location>
</feature>
<keyword evidence="2 4" id="KW-0694">RNA-binding</keyword>
<dbReference type="PROSITE" id="PS50137">
    <property type="entry name" value="DS_RBD"/>
    <property type="match status" value="2"/>
</dbReference>
<evidence type="ECO:0000256" key="3">
    <source>
        <dbReference type="ARBA" id="ARBA00037597"/>
    </source>
</evidence>
<dbReference type="InterPro" id="IPR044450">
    <property type="entry name" value="AtDRB-like_DSRM_1"/>
</dbReference>
<feature type="region of interest" description="Disordered" evidence="5">
    <location>
        <begin position="335"/>
        <end position="383"/>
    </location>
</feature>
<dbReference type="Pfam" id="PF00035">
    <property type="entry name" value="dsrm"/>
    <property type="match status" value="2"/>
</dbReference>
<dbReference type="CDD" id="cd19907">
    <property type="entry name" value="DSRM_AtDRB-like_rpt1"/>
    <property type="match status" value="1"/>
</dbReference>
<evidence type="ECO:0000256" key="4">
    <source>
        <dbReference type="PROSITE-ProRule" id="PRU00266"/>
    </source>
</evidence>
<feature type="domain" description="DRBM" evidence="6">
    <location>
        <begin position="132"/>
        <end position="168"/>
    </location>
</feature>
<evidence type="ECO:0000256" key="5">
    <source>
        <dbReference type="SAM" id="MobiDB-lite"/>
    </source>
</evidence>
<protein>
    <submittedName>
        <fullName evidence="7">Double-stranded RNA-binding protein 4</fullName>
    </submittedName>
</protein>
<evidence type="ECO:0000313" key="7">
    <source>
        <dbReference type="EMBL" id="JAT63788.1"/>
    </source>
</evidence>
<dbReference type="PANTHER" id="PTHR46031:SF37">
    <property type="entry name" value="DRBM DOMAIN-CONTAINING PROTEIN"/>
    <property type="match status" value="1"/>
</dbReference>
<evidence type="ECO:0000256" key="1">
    <source>
        <dbReference type="ARBA" id="ARBA00022737"/>
    </source>
</evidence>
<feature type="region of interest" description="Disordered" evidence="5">
    <location>
        <begin position="299"/>
        <end position="319"/>
    </location>
</feature>
<reference evidence="7" key="1">
    <citation type="submission" date="2015-07" db="EMBL/GenBank/DDBJ databases">
        <title>Transcriptome Assembly of Anthurium amnicola.</title>
        <authorList>
            <person name="Suzuki J."/>
        </authorList>
    </citation>
    <scope>NUCLEOTIDE SEQUENCE</scope>
</reference>
<dbReference type="Gene3D" id="3.30.160.20">
    <property type="match status" value="2"/>
</dbReference>
<dbReference type="SUPFAM" id="SSF54768">
    <property type="entry name" value="dsRNA-binding domain-like"/>
    <property type="match status" value="2"/>
</dbReference>
<sequence>MEATSSSNPRPNEKFMHKNRLQQYAQRSALQLPVYQTVNEGSSHAPRFRSTVIVDGETFRSLQTFSNRKEAEQNVAKVALEGISLKIKREGCPLIRADITFCRSILNEYAVKVNLEKPIYTCTQSQGLLPIFVSSVLFAGKMYKGTTGRNKKEAQQLAARAIIESILGDCDSSTRTLMSQIIKSKVKLYAAINRIKDSNVSPVIHVASEGNVGNCLGTSLVGGEEVQSASVNEHLLVAGHVLAPPLQISDACLSPVEGMRPKEEYICEVNTGAVGNGASPSCQLQGASHAAQISTISRTFPDDSHHRSSSPVKNENCEGTPAHWLHRESSGVPILATIDPSGLSSGTQGTSSSGKKRRSKKGKRECGDSDSKKSRISEELAST</sequence>
<proteinExistence type="predicted"/>
<dbReference type="AlphaFoldDB" id="A0A1D1ZA59"/>
<dbReference type="GO" id="GO:0003725">
    <property type="term" value="F:double-stranded RNA binding"/>
    <property type="evidence" value="ECO:0007669"/>
    <property type="project" value="InterPro"/>
</dbReference>
<keyword evidence="1" id="KW-0677">Repeat</keyword>
<evidence type="ECO:0000256" key="2">
    <source>
        <dbReference type="ARBA" id="ARBA00022884"/>
    </source>
</evidence>
<comment type="function">
    <text evidence="3">Binds double-stranded RNA.</text>
</comment>
<feature type="compositionally biased region" description="Basic residues" evidence="5">
    <location>
        <begin position="354"/>
        <end position="363"/>
    </location>
</feature>
<accession>A0A1D1ZA59</accession>
<dbReference type="PANTHER" id="PTHR46031">
    <property type="match status" value="1"/>
</dbReference>
<organism evidence="7">
    <name type="scientific">Anthurium amnicola</name>
    <dbReference type="NCBI Taxonomy" id="1678845"/>
    <lineage>
        <taxon>Eukaryota</taxon>
        <taxon>Viridiplantae</taxon>
        <taxon>Streptophyta</taxon>
        <taxon>Embryophyta</taxon>
        <taxon>Tracheophyta</taxon>
        <taxon>Spermatophyta</taxon>
        <taxon>Magnoliopsida</taxon>
        <taxon>Liliopsida</taxon>
        <taxon>Araceae</taxon>
        <taxon>Pothoideae</taxon>
        <taxon>Potheae</taxon>
        <taxon>Anthurium</taxon>
    </lineage>
</organism>
<dbReference type="SMART" id="SM00358">
    <property type="entry name" value="DSRM"/>
    <property type="match status" value="2"/>
</dbReference>
<name>A0A1D1ZA59_9ARAE</name>
<gene>
    <name evidence="7" type="primary">DRB4_2</name>
    <name evidence="7" type="ORF">g.80773</name>
</gene>
<feature type="compositionally biased region" description="Basic and acidic residues" evidence="5">
    <location>
        <begin position="364"/>
        <end position="383"/>
    </location>
</feature>